<feature type="transmembrane region" description="Helical" evidence="2">
    <location>
        <begin position="339"/>
        <end position="359"/>
    </location>
</feature>
<name>A0ABV4U052_9GAMM</name>
<feature type="compositionally biased region" description="Basic and acidic residues" evidence="1">
    <location>
        <begin position="369"/>
        <end position="379"/>
    </location>
</feature>
<keyword evidence="2" id="KW-1133">Transmembrane helix</keyword>
<keyword evidence="4" id="KW-1185">Reference proteome</keyword>
<gene>
    <name evidence="3" type="ORF">ACERLL_15095</name>
</gene>
<dbReference type="EMBL" id="JBGUAW010000011">
    <property type="protein sequence ID" value="MFA9462143.1"/>
    <property type="molecule type" value="Genomic_DNA"/>
</dbReference>
<protein>
    <submittedName>
        <fullName evidence="3">PepSY-associated TM helix domain-containing protein</fullName>
    </submittedName>
</protein>
<dbReference type="RefSeq" id="WP_373656931.1">
    <property type="nucleotide sequence ID" value="NZ_JBGUAW010000011.1"/>
</dbReference>
<dbReference type="Pfam" id="PF03929">
    <property type="entry name" value="PepSY_TM"/>
    <property type="match status" value="1"/>
</dbReference>
<dbReference type="PANTHER" id="PTHR34219">
    <property type="entry name" value="IRON-REGULATED INNER MEMBRANE PROTEIN-RELATED"/>
    <property type="match status" value="1"/>
</dbReference>
<organism evidence="3 4">
    <name type="scientific">Thiohalorhabdus methylotrophus</name>
    <dbReference type="NCBI Taxonomy" id="3242694"/>
    <lineage>
        <taxon>Bacteria</taxon>
        <taxon>Pseudomonadati</taxon>
        <taxon>Pseudomonadota</taxon>
        <taxon>Gammaproteobacteria</taxon>
        <taxon>Thiohalorhabdales</taxon>
        <taxon>Thiohalorhabdaceae</taxon>
        <taxon>Thiohalorhabdus</taxon>
    </lineage>
</organism>
<evidence type="ECO:0000313" key="4">
    <source>
        <dbReference type="Proteomes" id="UP001575181"/>
    </source>
</evidence>
<proteinExistence type="predicted"/>
<feature type="transmembrane region" description="Helical" evidence="2">
    <location>
        <begin position="7"/>
        <end position="35"/>
    </location>
</feature>
<feature type="transmembrane region" description="Helical" evidence="2">
    <location>
        <begin position="141"/>
        <end position="164"/>
    </location>
</feature>
<keyword evidence="2" id="KW-0472">Membrane</keyword>
<keyword evidence="2" id="KW-0812">Transmembrane</keyword>
<feature type="region of interest" description="Disordered" evidence="1">
    <location>
        <begin position="369"/>
        <end position="394"/>
    </location>
</feature>
<sequence>MRLNRRLWLLVHGWLSLPIWLLFCFICLTGTLAVMSHEITWLANPEARALNPGDAPAKPIPELVEAVRREVPDAEIARVMTLEPYLITAIKFSSPDSPHNLAYVNQYTGAVQELGSGITFIEFMRSLHGWLLFPWQNSYSIGYYLVGAMSLVVLGALITGPVIYKRFWRALTQPRVRTDRGSRAFLGDLHRLGGVWSLWFLLVMGLTGLWYLTQGILWHNGISAWERPEPVALADVPKTDHQPPEHISVARALAAARQAHPGIEPTWVAFPEHNRGHFDVAGSGPGFLYDDFAYRAFISPWTGTVAQSRQPAGMGPMQTIAHIADPLHYGTLGGLWTKIVWFVFGLLLTGMSITGFLIWTRRTAVATRDVSKDRTRRGSEAGPTASMDLEDART</sequence>
<evidence type="ECO:0000313" key="3">
    <source>
        <dbReference type="EMBL" id="MFA9462143.1"/>
    </source>
</evidence>
<dbReference type="PANTHER" id="PTHR34219:SF8">
    <property type="entry name" value="PEPSY DOMAIN-CONTAINING PROTEIN"/>
    <property type="match status" value="1"/>
</dbReference>
<comment type="caution">
    <text evidence="3">The sequence shown here is derived from an EMBL/GenBank/DDBJ whole genome shotgun (WGS) entry which is preliminary data.</text>
</comment>
<dbReference type="Proteomes" id="UP001575181">
    <property type="component" value="Unassembled WGS sequence"/>
</dbReference>
<accession>A0ABV4U052</accession>
<evidence type="ECO:0000256" key="2">
    <source>
        <dbReference type="SAM" id="Phobius"/>
    </source>
</evidence>
<reference evidence="3 4" key="1">
    <citation type="submission" date="2024-08" db="EMBL/GenBank/DDBJ databases">
        <title>Whole-genome sequencing of halo(alkali)philic microorganisms from hypersaline lakes.</title>
        <authorList>
            <person name="Sorokin D.Y."/>
            <person name="Merkel A.Y."/>
            <person name="Messina E."/>
            <person name="Yakimov M."/>
        </authorList>
    </citation>
    <scope>NUCLEOTIDE SEQUENCE [LARGE SCALE GENOMIC DNA]</scope>
    <source>
        <strain evidence="3 4">Cl-TMA</strain>
    </source>
</reference>
<evidence type="ECO:0000256" key="1">
    <source>
        <dbReference type="SAM" id="MobiDB-lite"/>
    </source>
</evidence>
<dbReference type="InterPro" id="IPR005625">
    <property type="entry name" value="PepSY-ass_TM"/>
</dbReference>
<feature type="transmembrane region" description="Helical" evidence="2">
    <location>
        <begin position="185"/>
        <end position="212"/>
    </location>
</feature>